<dbReference type="AlphaFoldDB" id="A0A835BLT3"/>
<gene>
    <name evidence="2" type="ORF">HU200_037609</name>
</gene>
<keyword evidence="3" id="KW-1185">Reference proteome</keyword>
<evidence type="ECO:0000313" key="3">
    <source>
        <dbReference type="Proteomes" id="UP000636709"/>
    </source>
</evidence>
<dbReference type="InterPro" id="IPR001478">
    <property type="entry name" value="PDZ"/>
</dbReference>
<dbReference type="Pfam" id="PF13365">
    <property type="entry name" value="Trypsin_2"/>
    <property type="match status" value="1"/>
</dbReference>
<feature type="domain" description="PDZ" evidence="1">
    <location>
        <begin position="229"/>
        <end position="287"/>
    </location>
</feature>
<sequence>MHLVNTFEEKFENLDGYSGEHAKIKLVASRMSQSVVSLASFKGRVRLFTCTGTIIGHMPSEMSILTSANLVTCHEGGTTIADNLKIMVRLPNGNFVKGKIWNYDCHYNVAVVMTKSFKEFPVAQVCNEVRLNHGSSHADLVAIGRCYESGELMATSGTLLYKTSNVDLLMTSSCKITKAGIGGPLVSCFGNIEGMNFYAKDETPFLPASLLRKCFDHFEIFGRVVQPWLGLRIGSLQGEKLSIREEIHDSFPHTNGVYVKMVSEGSPAKNSGIIAGDLILKLDGVALFTAQAFHELILEKTQCALRNGEGMVFEVYVLRPSNDFEFFATINAEEIDTRNKNRYLET</sequence>
<dbReference type="PANTHER" id="PTHR47389:SF4">
    <property type="entry name" value="OS09G0436400 PROTEIN"/>
    <property type="match status" value="1"/>
</dbReference>
<comment type="caution">
    <text evidence="2">The sequence shown here is derived from an EMBL/GenBank/DDBJ whole genome shotgun (WGS) entry which is preliminary data.</text>
</comment>
<dbReference type="SUPFAM" id="SSF50494">
    <property type="entry name" value="Trypsin-like serine proteases"/>
    <property type="match status" value="1"/>
</dbReference>
<dbReference type="InterPro" id="IPR036034">
    <property type="entry name" value="PDZ_sf"/>
</dbReference>
<proteinExistence type="predicted"/>
<dbReference type="Proteomes" id="UP000636709">
    <property type="component" value="Unassembled WGS sequence"/>
</dbReference>
<dbReference type="EMBL" id="JACEFO010001897">
    <property type="protein sequence ID" value="KAF8695377.1"/>
    <property type="molecule type" value="Genomic_DNA"/>
</dbReference>
<organism evidence="2 3">
    <name type="scientific">Digitaria exilis</name>
    <dbReference type="NCBI Taxonomy" id="1010633"/>
    <lineage>
        <taxon>Eukaryota</taxon>
        <taxon>Viridiplantae</taxon>
        <taxon>Streptophyta</taxon>
        <taxon>Embryophyta</taxon>
        <taxon>Tracheophyta</taxon>
        <taxon>Spermatophyta</taxon>
        <taxon>Magnoliopsida</taxon>
        <taxon>Liliopsida</taxon>
        <taxon>Poales</taxon>
        <taxon>Poaceae</taxon>
        <taxon>PACMAD clade</taxon>
        <taxon>Panicoideae</taxon>
        <taxon>Panicodae</taxon>
        <taxon>Paniceae</taxon>
        <taxon>Anthephorinae</taxon>
        <taxon>Digitaria</taxon>
    </lineage>
</organism>
<dbReference type="Gene3D" id="2.30.42.10">
    <property type="match status" value="1"/>
</dbReference>
<dbReference type="OrthoDB" id="4217619at2759"/>
<dbReference type="SMART" id="SM00228">
    <property type="entry name" value="PDZ"/>
    <property type="match status" value="1"/>
</dbReference>
<name>A0A835BLT3_9POAL</name>
<dbReference type="InterPro" id="IPR009003">
    <property type="entry name" value="Peptidase_S1_PA"/>
</dbReference>
<evidence type="ECO:0000313" key="2">
    <source>
        <dbReference type="EMBL" id="KAF8695377.1"/>
    </source>
</evidence>
<dbReference type="PANTHER" id="PTHR47389">
    <property type="entry name" value="OS09G0436400 PROTEIN"/>
    <property type="match status" value="1"/>
</dbReference>
<dbReference type="PROSITE" id="PS50106">
    <property type="entry name" value="PDZ"/>
    <property type="match status" value="1"/>
</dbReference>
<dbReference type="Pfam" id="PF13180">
    <property type="entry name" value="PDZ_2"/>
    <property type="match status" value="1"/>
</dbReference>
<protein>
    <recommendedName>
        <fullName evidence="1">PDZ domain-containing protein</fullName>
    </recommendedName>
</protein>
<accession>A0A835BLT3</accession>
<dbReference type="SUPFAM" id="SSF50156">
    <property type="entry name" value="PDZ domain-like"/>
    <property type="match status" value="1"/>
</dbReference>
<reference evidence="2" key="1">
    <citation type="submission" date="2020-07" db="EMBL/GenBank/DDBJ databases">
        <title>Genome sequence and genetic diversity analysis of an under-domesticated orphan crop, white fonio (Digitaria exilis).</title>
        <authorList>
            <person name="Bennetzen J.L."/>
            <person name="Chen S."/>
            <person name="Ma X."/>
            <person name="Wang X."/>
            <person name="Yssel A.E.J."/>
            <person name="Chaluvadi S.R."/>
            <person name="Johnson M."/>
            <person name="Gangashetty P."/>
            <person name="Hamidou F."/>
            <person name="Sanogo M.D."/>
            <person name="Zwaenepoel A."/>
            <person name="Wallace J."/>
            <person name="Van De Peer Y."/>
            <person name="Van Deynze A."/>
        </authorList>
    </citation>
    <scope>NUCLEOTIDE SEQUENCE</scope>
    <source>
        <tissue evidence="2">Leaves</tissue>
    </source>
</reference>
<evidence type="ECO:0000259" key="1">
    <source>
        <dbReference type="PROSITE" id="PS50106"/>
    </source>
</evidence>
<dbReference type="Gene3D" id="2.40.10.120">
    <property type="match status" value="1"/>
</dbReference>